<dbReference type="Gene3D" id="3.40.720.10">
    <property type="entry name" value="Alkaline Phosphatase, subunit A"/>
    <property type="match status" value="1"/>
</dbReference>
<protein>
    <submittedName>
        <fullName evidence="9">LTA synthase family protein</fullName>
    </submittedName>
</protein>
<sequence length="665" mass="74035">MPKWICNSTGRIAVAAFATVILVLFSALAAVGEKQVDYLFVLCIFLALLAGFLLLLKGTFPKAISIILMVLLPFGALCCMEFYTHVPWDLTPPIAILNYLFYLILFLIGFTVFGNAAGGSILMAGFPMLVGLVNYFVVSFRSSPIVPWDLYSLRTAASVAGNYEITFNYRIVLVMIGFVYLMVIGSKLKLRFPSRRLLPRIAGVVAAAVLMVGYITAVKTDEVGDLVGLDTTLFTPNVLYRNNGFMAAFLSNLKYMDVEKPEGYSPEAAQEIASAGSGAGEGGEASADSGSGTKPNIIVIMNEAFSDLSVYGDLNVSEDYMPFIHSLQENTIKGDLYVSVKGGNTANTEFEFLTGNSMAFLPAGSVPYQQYIKGEMPSMASHLASLGYETHALHPYNASGWNRDQVYPWLGFEHSHFRDDFEEVSLLRGYVDDHSAFQKLIELYEEKEEGTPLFAFEVTMQNHGGYSKEYTDLFPDIKLLDYEGNETTSVQAAEKYLTLIQKSDAAFQELVTYFQNQDEPTIILMFGDHQPSDYICNPILRLFGKDSTSIQSSIEEFRKGYVVPYVMWANYDLEGEGKTLSANYLGGFLMEQAGLPMSGYQSWLSELWQDYPVLTANFYGKEETAGKLSFHEVDEIRSEGKIQDYAILQYNDLSDSKNRIENFFE</sequence>
<evidence type="ECO:0000256" key="3">
    <source>
        <dbReference type="ARBA" id="ARBA00022475"/>
    </source>
</evidence>
<keyword evidence="6 7" id="KW-0472">Membrane</keyword>
<evidence type="ECO:0000256" key="4">
    <source>
        <dbReference type="ARBA" id="ARBA00022692"/>
    </source>
</evidence>
<feature type="transmembrane region" description="Helical" evidence="7">
    <location>
        <begin position="38"/>
        <end position="56"/>
    </location>
</feature>
<dbReference type="PANTHER" id="PTHR47371:SF3">
    <property type="entry name" value="PHOSPHOGLYCEROL TRANSFERASE I"/>
    <property type="match status" value="1"/>
</dbReference>
<proteinExistence type="predicted"/>
<evidence type="ECO:0000256" key="1">
    <source>
        <dbReference type="ARBA" id="ARBA00004651"/>
    </source>
</evidence>
<dbReference type="SUPFAM" id="SSF53649">
    <property type="entry name" value="Alkaline phosphatase-like"/>
    <property type="match status" value="1"/>
</dbReference>
<feature type="transmembrane region" description="Helical" evidence="7">
    <location>
        <begin position="121"/>
        <end position="140"/>
    </location>
</feature>
<gene>
    <name evidence="9" type="ORF">IAB26_10950</name>
</gene>
<evidence type="ECO:0000256" key="5">
    <source>
        <dbReference type="ARBA" id="ARBA00022989"/>
    </source>
</evidence>
<reference evidence="9" key="1">
    <citation type="submission" date="2020-10" db="EMBL/GenBank/DDBJ databases">
        <authorList>
            <person name="Gilroy R."/>
        </authorList>
    </citation>
    <scope>NUCLEOTIDE SEQUENCE</scope>
    <source>
        <strain evidence="9">ChiSjej3B21-11622</strain>
    </source>
</reference>
<dbReference type="CDD" id="cd16015">
    <property type="entry name" value="LTA_synthase"/>
    <property type="match status" value="1"/>
</dbReference>
<reference evidence="9" key="2">
    <citation type="journal article" date="2021" name="PeerJ">
        <title>Extensive microbial diversity within the chicken gut microbiome revealed by metagenomics and culture.</title>
        <authorList>
            <person name="Gilroy R."/>
            <person name="Ravi A."/>
            <person name="Getino M."/>
            <person name="Pursley I."/>
            <person name="Horton D.L."/>
            <person name="Alikhan N.F."/>
            <person name="Baker D."/>
            <person name="Gharbi K."/>
            <person name="Hall N."/>
            <person name="Watson M."/>
            <person name="Adriaenssens E.M."/>
            <person name="Foster-Nyarko E."/>
            <person name="Jarju S."/>
            <person name="Secka A."/>
            <person name="Antonio M."/>
            <person name="Oren A."/>
            <person name="Chaudhuri R.R."/>
            <person name="La Ragione R."/>
            <person name="Hildebrand F."/>
            <person name="Pallen M.J."/>
        </authorList>
    </citation>
    <scope>NUCLEOTIDE SEQUENCE</scope>
    <source>
        <strain evidence="9">ChiSjej3B21-11622</strain>
    </source>
</reference>
<dbReference type="InterPro" id="IPR017850">
    <property type="entry name" value="Alkaline_phosphatase_core_sf"/>
</dbReference>
<dbReference type="Proteomes" id="UP000886886">
    <property type="component" value="Unassembled WGS sequence"/>
</dbReference>
<evidence type="ECO:0000313" key="10">
    <source>
        <dbReference type="Proteomes" id="UP000886886"/>
    </source>
</evidence>
<dbReference type="EMBL" id="DVFT01000158">
    <property type="protein sequence ID" value="HIQ97066.1"/>
    <property type="molecule type" value="Genomic_DNA"/>
</dbReference>
<feature type="transmembrane region" description="Helical" evidence="7">
    <location>
        <begin position="96"/>
        <end position="114"/>
    </location>
</feature>
<evidence type="ECO:0000256" key="6">
    <source>
        <dbReference type="ARBA" id="ARBA00023136"/>
    </source>
</evidence>
<evidence type="ECO:0000259" key="8">
    <source>
        <dbReference type="Pfam" id="PF00884"/>
    </source>
</evidence>
<organism evidence="9 10">
    <name type="scientific">Candidatus Limivivens merdigallinarum</name>
    <dbReference type="NCBI Taxonomy" id="2840859"/>
    <lineage>
        <taxon>Bacteria</taxon>
        <taxon>Bacillati</taxon>
        <taxon>Bacillota</taxon>
        <taxon>Clostridia</taxon>
        <taxon>Lachnospirales</taxon>
        <taxon>Lachnospiraceae</taxon>
        <taxon>Lachnospiraceae incertae sedis</taxon>
        <taxon>Candidatus Limivivens</taxon>
    </lineage>
</organism>
<keyword evidence="5 7" id="KW-1133">Transmembrane helix</keyword>
<comment type="subcellular location">
    <subcellularLocation>
        <location evidence="1">Cell membrane</location>
        <topology evidence="1">Multi-pass membrane protein</topology>
    </subcellularLocation>
</comment>
<comment type="caution">
    <text evidence="9">The sequence shown here is derived from an EMBL/GenBank/DDBJ whole genome shotgun (WGS) entry which is preliminary data.</text>
</comment>
<evidence type="ECO:0000256" key="7">
    <source>
        <dbReference type="SAM" id="Phobius"/>
    </source>
</evidence>
<comment type="pathway">
    <text evidence="2">Cell wall biogenesis; lipoteichoic acid biosynthesis.</text>
</comment>
<feature type="transmembrane region" description="Helical" evidence="7">
    <location>
        <begin position="197"/>
        <end position="217"/>
    </location>
</feature>
<feature type="transmembrane region" description="Helical" evidence="7">
    <location>
        <begin position="12"/>
        <end position="32"/>
    </location>
</feature>
<feature type="domain" description="Sulfatase N-terminal" evidence="8">
    <location>
        <begin position="295"/>
        <end position="574"/>
    </location>
</feature>
<keyword evidence="4 7" id="KW-0812">Transmembrane</keyword>
<dbReference type="GO" id="GO:0005886">
    <property type="term" value="C:plasma membrane"/>
    <property type="evidence" value="ECO:0007669"/>
    <property type="project" value="UniProtKB-SubCell"/>
</dbReference>
<dbReference type="PANTHER" id="PTHR47371">
    <property type="entry name" value="LIPOTEICHOIC ACID SYNTHASE"/>
    <property type="match status" value="1"/>
</dbReference>
<dbReference type="InterPro" id="IPR000917">
    <property type="entry name" value="Sulfatase_N"/>
</dbReference>
<dbReference type="InterPro" id="IPR050448">
    <property type="entry name" value="OpgB/LTA_synthase_biosynth"/>
</dbReference>
<dbReference type="Pfam" id="PF00884">
    <property type="entry name" value="Sulfatase"/>
    <property type="match status" value="1"/>
</dbReference>
<keyword evidence="3" id="KW-1003">Cell membrane</keyword>
<feature type="transmembrane region" description="Helical" evidence="7">
    <location>
        <begin position="167"/>
        <end position="185"/>
    </location>
</feature>
<evidence type="ECO:0000313" key="9">
    <source>
        <dbReference type="EMBL" id="HIQ97066.1"/>
    </source>
</evidence>
<name>A0A9D0ZWX9_9FIRM</name>
<feature type="transmembrane region" description="Helical" evidence="7">
    <location>
        <begin position="63"/>
        <end position="84"/>
    </location>
</feature>
<accession>A0A9D0ZWX9</accession>
<evidence type="ECO:0000256" key="2">
    <source>
        <dbReference type="ARBA" id="ARBA00004936"/>
    </source>
</evidence>
<dbReference type="AlphaFoldDB" id="A0A9D0ZWX9"/>